<evidence type="ECO:0000256" key="1">
    <source>
        <dbReference type="SAM" id="MobiDB-lite"/>
    </source>
</evidence>
<comment type="caution">
    <text evidence="3">The sequence shown here is derived from an EMBL/GenBank/DDBJ whole genome shotgun (WGS) entry which is preliminary data.</text>
</comment>
<dbReference type="RefSeq" id="WP_310344094.1">
    <property type="nucleotide sequence ID" value="NZ_JAVDXQ010000003.1"/>
</dbReference>
<reference evidence="3 4" key="1">
    <citation type="submission" date="2023-07" db="EMBL/GenBank/DDBJ databases">
        <title>Sorghum-associated microbial communities from plants grown in Nebraska, USA.</title>
        <authorList>
            <person name="Schachtman D."/>
        </authorList>
    </citation>
    <scope>NUCLEOTIDE SEQUENCE [LARGE SCALE GENOMIC DNA]</scope>
    <source>
        <strain evidence="3 4">BE310</strain>
    </source>
</reference>
<protein>
    <submittedName>
        <fullName evidence="3">Uncharacterized protein</fullName>
    </submittedName>
</protein>
<dbReference type="Pfam" id="PF19723">
    <property type="entry name" value="DUF6216"/>
    <property type="match status" value="1"/>
</dbReference>
<dbReference type="EMBL" id="JAVDXQ010000003">
    <property type="protein sequence ID" value="MDR7296628.1"/>
    <property type="molecule type" value="Genomic_DNA"/>
</dbReference>
<gene>
    <name evidence="3" type="ORF">J2X16_001975</name>
</gene>
<organism evidence="3 4">
    <name type="scientific">Pelomonas aquatica</name>
    <dbReference type="NCBI Taxonomy" id="431058"/>
    <lineage>
        <taxon>Bacteria</taxon>
        <taxon>Pseudomonadati</taxon>
        <taxon>Pseudomonadota</taxon>
        <taxon>Betaproteobacteria</taxon>
        <taxon>Burkholderiales</taxon>
        <taxon>Sphaerotilaceae</taxon>
        <taxon>Roseateles</taxon>
    </lineage>
</organism>
<evidence type="ECO:0000313" key="4">
    <source>
        <dbReference type="Proteomes" id="UP001180536"/>
    </source>
</evidence>
<sequence>MNTWLSFRSAQPSEVAQFSVGRNNLGGDPAPVIESANCGNTAAVAKTTLYPSHDVEVLCELMSAEVGRSKLHGAQLGQMLLAAIATPLLLFAGIRLFRSLRRADKANKLYKLVIQRKAALDPEPEAVEKSAQGAVAGDDAAKGPSGK</sequence>
<feature type="transmembrane region" description="Helical" evidence="2">
    <location>
        <begin position="76"/>
        <end position="97"/>
    </location>
</feature>
<keyword evidence="2" id="KW-0812">Transmembrane</keyword>
<name>A0ABU1Z7N2_9BURK</name>
<proteinExistence type="predicted"/>
<keyword evidence="2" id="KW-1133">Transmembrane helix</keyword>
<dbReference type="InterPro" id="IPR046188">
    <property type="entry name" value="DUF6216"/>
</dbReference>
<keyword evidence="4" id="KW-1185">Reference proteome</keyword>
<dbReference type="Proteomes" id="UP001180536">
    <property type="component" value="Unassembled WGS sequence"/>
</dbReference>
<accession>A0ABU1Z7N2</accession>
<evidence type="ECO:0000313" key="3">
    <source>
        <dbReference type="EMBL" id="MDR7296628.1"/>
    </source>
</evidence>
<keyword evidence="2" id="KW-0472">Membrane</keyword>
<evidence type="ECO:0000256" key="2">
    <source>
        <dbReference type="SAM" id="Phobius"/>
    </source>
</evidence>
<feature type="region of interest" description="Disordered" evidence="1">
    <location>
        <begin position="119"/>
        <end position="147"/>
    </location>
</feature>